<dbReference type="EMBL" id="BMAV01000423">
    <property type="protein sequence ID" value="GFY37699.1"/>
    <property type="molecule type" value="Genomic_DNA"/>
</dbReference>
<dbReference type="Proteomes" id="UP000886998">
    <property type="component" value="Unassembled WGS sequence"/>
</dbReference>
<name>A0A8X7BPL5_9ARAC</name>
<dbReference type="AlphaFoldDB" id="A0A8X7BPL5"/>
<evidence type="ECO:0000313" key="1">
    <source>
        <dbReference type="EMBL" id="GFY37699.1"/>
    </source>
</evidence>
<comment type="caution">
    <text evidence="1">The sequence shown here is derived from an EMBL/GenBank/DDBJ whole genome shotgun (WGS) entry which is preliminary data.</text>
</comment>
<reference evidence="1" key="1">
    <citation type="submission" date="2020-08" db="EMBL/GenBank/DDBJ databases">
        <title>Multicomponent nature underlies the extraordinary mechanical properties of spider dragline silk.</title>
        <authorList>
            <person name="Kono N."/>
            <person name="Nakamura H."/>
            <person name="Mori M."/>
            <person name="Yoshida Y."/>
            <person name="Ohtoshi R."/>
            <person name="Malay A.D."/>
            <person name="Moran D.A.P."/>
            <person name="Tomita M."/>
            <person name="Numata K."/>
            <person name="Arakawa K."/>
        </authorList>
    </citation>
    <scope>NUCLEOTIDE SEQUENCE</scope>
</reference>
<sequence>MTAAVSDSGQGVSSGLEIMTKNFMASTSRCRVKSDIQKELNLDGPIKPRIEEAPLYEKKVERRRVFNKIDFVCINKIFN</sequence>
<accession>A0A8X7BPL5</accession>
<evidence type="ECO:0000313" key="2">
    <source>
        <dbReference type="Proteomes" id="UP000886998"/>
    </source>
</evidence>
<proteinExistence type="predicted"/>
<organism evidence="1 2">
    <name type="scientific">Trichonephila inaurata madagascariensis</name>
    <dbReference type="NCBI Taxonomy" id="2747483"/>
    <lineage>
        <taxon>Eukaryota</taxon>
        <taxon>Metazoa</taxon>
        <taxon>Ecdysozoa</taxon>
        <taxon>Arthropoda</taxon>
        <taxon>Chelicerata</taxon>
        <taxon>Arachnida</taxon>
        <taxon>Araneae</taxon>
        <taxon>Araneomorphae</taxon>
        <taxon>Entelegynae</taxon>
        <taxon>Araneoidea</taxon>
        <taxon>Nephilidae</taxon>
        <taxon>Trichonephila</taxon>
        <taxon>Trichonephila inaurata</taxon>
    </lineage>
</organism>
<keyword evidence="2" id="KW-1185">Reference proteome</keyword>
<protein>
    <submittedName>
        <fullName evidence="1">Uncharacterized protein</fullName>
    </submittedName>
</protein>
<gene>
    <name evidence="1" type="ORF">TNIN_108111</name>
</gene>